<protein>
    <submittedName>
        <fullName evidence="2">Acyl carrier protein</fullName>
    </submittedName>
</protein>
<dbReference type="Gene3D" id="1.10.1200.10">
    <property type="entry name" value="ACP-like"/>
    <property type="match status" value="1"/>
</dbReference>
<dbReference type="EMBL" id="DXGF01000075">
    <property type="protein sequence ID" value="HIW83489.1"/>
    <property type="molecule type" value="Genomic_DNA"/>
</dbReference>
<name>A0A9D1UD56_9FIRM</name>
<dbReference type="InterPro" id="IPR036736">
    <property type="entry name" value="ACP-like_sf"/>
</dbReference>
<accession>A0A9D1UD56</accession>
<evidence type="ECO:0000259" key="1">
    <source>
        <dbReference type="PROSITE" id="PS50075"/>
    </source>
</evidence>
<comment type="caution">
    <text evidence="2">The sequence shown here is derived from an EMBL/GenBank/DDBJ whole genome shotgun (WGS) entry which is preliminary data.</text>
</comment>
<dbReference type="PROSITE" id="PS50075">
    <property type="entry name" value="CARRIER"/>
    <property type="match status" value="1"/>
</dbReference>
<reference evidence="2" key="2">
    <citation type="submission" date="2021-04" db="EMBL/GenBank/DDBJ databases">
        <authorList>
            <person name="Gilroy R."/>
        </authorList>
    </citation>
    <scope>NUCLEOTIDE SEQUENCE</scope>
    <source>
        <strain evidence="2">ChiSxjej1B13-11762</strain>
    </source>
</reference>
<sequence length="76" mass="8856">METLKNILREIDDSVDYEKETGLITDRILDSFGVISLVSELEAAFDIRIDASEMTPENFNSMQTLWEMIQRLKEQE</sequence>
<gene>
    <name evidence="2" type="ORF">H9873_04115</name>
</gene>
<feature type="domain" description="Carrier" evidence="1">
    <location>
        <begin position="1"/>
        <end position="73"/>
    </location>
</feature>
<dbReference type="AlphaFoldDB" id="A0A9D1UD56"/>
<organism evidence="2 3">
    <name type="scientific">Candidatus Dorea gallistercoris</name>
    <dbReference type="NCBI Taxonomy" id="2838542"/>
    <lineage>
        <taxon>Bacteria</taxon>
        <taxon>Bacillati</taxon>
        <taxon>Bacillota</taxon>
        <taxon>Clostridia</taxon>
        <taxon>Lachnospirales</taxon>
        <taxon>Lachnospiraceae</taxon>
        <taxon>Dorea</taxon>
    </lineage>
</organism>
<dbReference type="SUPFAM" id="SSF47336">
    <property type="entry name" value="ACP-like"/>
    <property type="match status" value="1"/>
</dbReference>
<reference evidence="2" key="1">
    <citation type="journal article" date="2021" name="PeerJ">
        <title>Extensive microbial diversity within the chicken gut microbiome revealed by metagenomics and culture.</title>
        <authorList>
            <person name="Gilroy R."/>
            <person name="Ravi A."/>
            <person name="Getino M."/>
            <person name="Pursley I."/>
            <person name="Horton D.L."/>
            <person name="Alikhan N.F."/>
            <person name="Baker D."/>
            <person name="Gharbi K."/>
            <person name="Hall N."/>
            <person name="Watson M."/>
            <person name="Adriaenssens E.M."/>
            <person name="Foster-Nyarko E."/>
            <person name="Jarju S."/>
            <person name="Secka A."/>
            <person name="Antonio M."/>
            <person name="Oren A."/>
            <person name="Chaudhuri R.R."/>
            <person name="La Ragione R."/>
            <person name="Hildebrand F."/>
            <person name="Pallen M.J."/>
        </authorList>
    </citation>
    <scope>NUCLEOTIDE SEQUENCE</scope>
    <source>
        <strain evidence="2">ChiSxjej1B13-11762</strain>
    </source>
</reference>
<evidence type="ECO:0000313" key="2">
    <source>
        <dbReference type="EMBL" id="HIW83489.1"/>
    </source>
</evidence>
<proteinExistence type="predicted"/>
<dbReference type="Proteomes" id="UP000824263">
    <property type="component" value="Unassembled WGS sequence"/>
</dbReference>
<dbReference type="InterPro" id="IPR009081">
    <property type="entry name" value="PP-bd_ACP"/>
</dbReference>
<evidence type="ECO:0000313" key="3">
    <source>
        <dbReference type="Proteomes" id="UP000824263"/>
    </source>
</evidence>